<dbReference type="SUPFAM" id="SSF69618">
    <property type="entry name" value="HemD-like"/>
    <property type="match status" value="1"/>
</dbReference>
<dbReference type="RefSeq" id="WP_058492274.1">
    <property type="nucleotide sequence ID" value="NZ_CBCRUR010000005.1"/>
</dbReference>
<dbReference type="CDD" id="cd06578">
    <property type="entry name" value="HemD"/>
    <property type="match status" value="1"/>
</dbReference>
<keyword evidence="4 9" id="KW-0456">Lyase</keyword>
<comment type="similarity">
    <text evidence="2 9">Belongs to the uroporphyrinogen-III synthase family.</text>
</comment>
<feature type="domain" description="Tetrapyrrole biosynthesis uroporphyrinogen III synthase" evidence="10">
    <location>
        <begin position="22"/>
        <end position="237"/>
    </location>
</feature>
<evidence type="ECO:0000313" key="12">
    <source>
        <dbReference type="Proteomes" id="UP000054662"/>
    </source>
</evidence>
<keyword evidence="5 9" id="KW-0627">Porphyrin biosynthesis</keyword>
<sequence length="256" mass="28955">MTQSLKGLRVLNTRPKEQAHSLNNAITKAGGIAISCPALELVACDALWLDSLPDLNKVSHALFVSANAVHYCFTQLQRYNIPWPKHIHVIAIGHGSAKELNQFNIEIHEIPDIPDSEHLLALKSLQQLNNQTVLLFKGIGGRQLIEQTLINRGANLHSLEVYQRVMPKVDYQLTHSLWQEDLVDIILLTSEQSMHNLFEMFCKDAHHWLKHKPFIVLSERLANLATANGITKTLVSHPDRIMSTLFDYYQGLIHGK</sequence>
<evidence type="ECO:0000256" key="2">
    <source>
        <dbReference type="ARBA" id="ARBA00008133"/>
    </source>
</evidence>
<dbReference type="EC" id="4.2.1.75" evidence="3 9"/>
<dbReference type="AlphaFoldDB" id="A0A0W1AJX5"/>
<dbReference type="PANTHER" id="PTHR38042">
    <property type="entry name" value="UROPORPHYRINOGEN-III SYNTHASE, CHLOROPLASTIC"/>
    <property type="match status" value="1"/>
</dbReference>
<proteinExistence type="inferred from homology"/>
<evidence type="ECO:0000256" key="6">
    <source>
        <dbReference type="ARBA" id="ARBA00037589"/>
    </source>
</evidence>
<comment type="function">
    <text evidence="6 9">Catalyzes cyclization of the linear tetrapyrrole, hydroxymethylbilane, to the macrocyclic uroporphyrinogen III.</text>
</comment>
<organism evidence="11 12">
    <name type="scientific">Legionella worsleiensis</name>
    <dbReference type="NCBI Taxonomy" id="45076"/>
    <lineage>
        <taxon>Bacteria</taxon>
        <taxon>Pseudomonadati</taxon>
        <taxon>Pseudomonadota</taxon>
        <taxon>Gammaproteobacteria</taxon>
        <taxon>Legionellales</taxon>
        <taxon>Legionellaceae</taxon>
        <taxon>Legionella</taxon>
    </lineage>
</organism>
<dbReference type="PANTHER" id="PTHR38042:SF1">
    <property type="entry name" value="UROPORPHYRINOGEN-III SYNTHASE, CHLOROPLASTIC"/>
    <property type="match status" value="1"/>
</dbReference>
<keyword evidence="12" id="KW-1185">Reference proteome</keyword>
<reference evidence="11 12" key="1">
    <citation type="submission" date="2015-11" db="EMBL/GenBank/DDBJ databases">
        <title>Genomic analysis of 38 Legionella species identifies large and diverse effector repertoires.</title>
        <authorList>
            <person name="Burstein D."/>
            <person name="Amaro F."/>
            <person name="Zusman T."/>
            <person name="Lifshitz Z."/>
            <person name="Cohen O."/>
            <person name="Gilbert J.A."/>
            <person name="Pupko T."/>
            <person name="Shuman H.A."/>
            <person name="Segal G."/>
        </authorList>
    </citation>
    <scope>NUCLEOTIDE SEQUENCE [LARGE SCALE GENOMIC DNA]</scope>
    <source>
        <strain evidence="11 12">ATCC 49508</strain>
    </source>
</reference>
<dbReference type="EMBL" id="LNZC01000003">
    <property type="protein sequence ID" value="KTD81660.1"/>
    <property type="molecule type" value="Genomic_DNA"/>
</dbReference>
<comment type="caution">
    <text evidence="11">The sequence shown here is derived from an EMBL/GenBank/DDBJ whole genome shotgun (WGS) entry which is preliminary data.</text>
</comment>
<evidence type="ECO:0000256" key="4">
    <source>
        <dbReference type="ARBA" id="ARBA00023239"/>
    </source>
</evidence>
<dbReference type="InterPro" id="IPR003754">
    <property type="entry name" value="4pyrrol_synth_uPrphyn_synth"/>
</dbReference>
<dbReference type="InterPro" id="IPR036108">
    <property type="entry name" value="4pyrrol_syn_uPrphyn_synt_sf"/>
</dbReference>
<protein>
    <recommendedName>
        <fullName evidence="7 9">Uroporphyrinogen-III synthase</fullName>
        <ecNumber evidence="3 9">4.2.1.75</ecNumber>
    </recommendedName>
</protein>
<dbReference type="PATRIC" id="fig|45076.6.peg.489"/>
<name>A0A0W1AJX5_9GAMM</name>
<evidence type="ECO:0000256" key="9">
    <source>
        <dbReference type="RuleBase" id="RU366031"/>
    </source>
</evidence>
<dbReference type="OrthoDB" id="9787650at2"/>
<dbReference type="Pfam" id="PF02602">
    <property type="entry name" value="HEM4"/>
    <property type="match status" value="1"/>
</dbReference>
<gene>
    <name evidence="11" type="primary">hemD</name>
    <name evidence="11" type="ORF">Lwor_0442</name>
</gene>
<evidence type="ECO:0000256" key="8">
    <source>
        <dbReference type="ARBA" id="ARBA00048617"/>
    </source>
</evidence>
<evidence type="ECO:0000259" key="10">
    <source>
        <dbReference type="Pfam" id="PF02602"/>
    </source>
</evidence>
<evidence type="ECO:0000256" key="3">
    <source>
        <dbReference type="ARBA" id="ARBA00013109"/>
    </source>
</evidence>
<dbReference type="GO" id="GO:0006780">
    <property type="term" value="P:uroporphyrinogen III biosynthetic process"/>
    <property type="evidence" value="ECO:0007669"/>
    <property type="project" value="UniProtKB-UniRule"/>
</dbReference>
<dbReference type="Proteomes" id="UP000054662">
    <property type="component" value="Unassembled WGS sequence"/>
</dbReference>
<dbReference type="InterPro" id="IPR039793">
    <property type="entry name" value="UROS/Hem4"/>
</dbReference>
<dbReference type="STRING" id="45076.Lwor_0442"/>
<evidence type="ECO:0000256" key="1">
    <source>
        <dbReference type="ARBA" id="ARBA00004772"/>
    </source>
</evidence>
<accession>A0A0W1AJX5</accession>
<dbReference type="GO" id="GO:0004852">
    <property type="term" value="F:uroporphyrinogen-III synthase activity"/>
    <property type="evidence" value="ECO:0007669"/>
    <property type="project" value="UniProtKB-UniRule"/>
</dbReference>
<evidence type="ECO:0000313" key="11">
    <source>
        <dbReference type="EMBL" id="KTD81660.1"/>
    </source>
</evidence>
<dbReference type="GO" id="GO:0006782">
    <property type="term" value="P:protoporphyrinogen IX biosynthetic process"/>
    <property type="evidence" value="ECO:0007669"/>
    <property type="project" value="UniProtKB-UniRule"/>
</dbReference>
<dbReference type="Gene3D" id="3.40.50.10090">
    <property type="match status" value="2"/>
</dbReference>
<comment type="catalytic activity">
    <reaction evidence="8 9">
        <text>hydroxymethylbilane = uroporphyrinogen III + H2O</text>
        <dbReference type="Rhea" id="RHEA:18965"/>
        <dbReference type="ChEBI" id="CHEBI:15377"/>
        <dbReference type="ChEBI" id="CHEBI:57308"/>
        <dbReference type="ChEBI" id="CHEBI:57845"/>
        <dbReference type="EC" id="4.2.1.75"/>
    </reaction>
</comment>
<dbReference type="UniPathway" id="UPA00251">
    <property type="reaction ID" value="UER00320"/>
</dbReference>
<comment type="pathway">
    <text evidence="1 9">Porphyrin-containing compound metabolism; protoporphyrin-IX biosynthesis; coproporphyrinogen-III from 5-aminolevulinate: step 3/4.</text>
</comment>
<evidence type="ECO:0000256" key="5">
    <source>
        <dbReference type="ARBA" id="ARBA00023244"/>
    </source>
</evidence>
<evidence type="ECO:0000256" key="7">
    <source>
        <dbReference type="ARBA" id="ARBA00040167"/>
    </source>
</evidence>